<organism evidence="2 3">
    <name type="scientific">Calocera cornea HHB12733</name>
    <dbReference type="NCBI Taxonomy" id="1353952"/>
    <lineage>
        <taxon>Eukaryota</taxon>
        <taxon>Fungi</taxon>
        <taxon>Dikarya</taxon>
        <taxon>Basidiomycota</taxon>
        <taxon>Agaricomycotina</taxon>
        <taxon>Dacrymycetes</taxon>
        <taxon>Dacrymycetales</taxon>
        <taxon>Dacrymycetaceae</taxon>
        <taxon>Calocera</taxon>
    </lineage>
</organism>
<dbReference type="AlphaFoldDB" id="A0A165JFI1"/>
<gene>
    <name evidence="2" type="ORF">CALCODRAFT_514439</name>
</gene>
<proteinExistence type="predicted"/>
<protein>
    <submittedName>
        <fullName evidence="2">Uncharacterized protein</fullName>
    </submittedName>
</protein>
<reference evidence="2 3" key="1">
    <citation type="journal article" date="2016" name="Mol. Biol. Evol.">
        <title>Comparative Genomics of Early-Diverging Mushroom-Forming Fungi Provides Insights into the Origins of Lignocellulose Decay Capabilities.</title>
        <authorList>
            <person name="Nagy L.G."/>
            <person name="Riley R."/>
            <person name="Tritt A."/>
            <person name="Adam C."/>
            <person name="Daum C."/>
            <person name="Floudas D."/>
            <person name="Sun H."/>
            <person name="Yadav J.S."/>
            <person name="Pangilinan J."/>
            <person name="Larsson K.H."/>
            <person name="Matsuura K."/>
            <person name="Barry K."/>
            <person name="Labutti K."/>
            <person name="Kuo R."/>
            <person name="Ohm R.A."/>
            <person name="Bhattacharya S.S."/>
            <person name="Shirouzu T."/>
            <person name="Yoshinaga Y."/>
            <person name="Martin F.M."/>
            <person name="Grigoriev I.V."/>
            <person name="Hibbett D.S."/>
        </authorList>
    </citation>
    <scope>NUCLEOTIDE SEQUENCE [LARGE SCALE GENOMIC DNA]</scope>
    <source>
        <strain evidence="2 3">HHB12733</strain>
    </source>
</reference>
<dbReference type="EMBL" id="KV423920">
    <property type="protein sequence ID" value="KZT61773.1"/>
    <property type="molecule type" value="Genomic_DNA"/>
</dbReference>
<feature type="region of interest" description="Disordered" evidence="1">
    <location>
        <begin position="272"/>
        <end position="294"/>
    </location>
</feature>
<sequence length="480" mass="53721">MSIANVSSPSEQMVRLCESLGMQHWSVEKLESFRQLFITAAGLAGNGSPPSSSAVSLSSSFMGTPNDSPNSGTISLPPSPIVDHILRLENRVDSLEQASEGGTIKRRTRPTRMPDVPDASDADSDQPTPQSTRVGRKKRKLLSEAEVEARTYLLTQVREAIHTIIGFKTGGIMPSKGGPQLEQEEVEAAEDSDSSAALQPVRMLPDFSKNMKAKANLAIMTRAAKVVLEAELDNDDSQVATECREAWLTKATLLDLARAVWPGLAKIYKDQQKEVEDHGEKKRKEKSAARRVERRKTHAGLLAKALEPFCKERGLDKDAVKKALVHGDWMGDDWSGDEDGAKTQEWRDALYATRKITEEERDNPHLNVWERRRPVWMNQKYWETINGLVKDYIRTRPVEMDASGAGKATPREPTRRIDCGHTTNWMPRSESKPYDFMVDPEWAKTEARKWKHWATKEGFPEGLPEAVCLEMIGEDEEGGM</sequence>
<feature type="compositionally biased region" description="Basic and acidic residues" evidence="1">
    <location>
        <begin position="409"/>
        <end position="419"/>
    </location>
</feature>
<feature type="region of interest" description="Disordered" evidence="1">
    <location>
        <begin position="402"/>
        <end position="424"/>
    </location>
</feature>
<feature type="compositionally biased region" description="Polar residues" evidence="1">
    <location>
        <begin position="61"/>
        <end position="76"/>
    </location>
</feature>
<accession>A0A165JFI1</accession>
<keyword evidence="3" id="KW-1185">Reference proteome</keyword>
<evidence type="ECO:0000256" key="1">
    <source>
        <dbReference type="SAM" id="MobiDB-lite"/>
    </source>
</evidence>
<dbReference type="InParanoid" id="A0A165JFI1"/>
<feature type="compositionally biased region" description="Low complexity" evidence="1">
    <location>
        <begin position="45"/>
        <end position="60"/>
    </location>
</feature>
<feature type="region of interest" description="Disordered" evidence="1">
    <location>
        <begin position="92"/>
        <end position="139"/>
    </location>
</feature>
<dbReference type="Proteomes" id="UP000076842">
    <property type="component" value="Unassembled WGS sequence"/>
</dbReference>
<dbReference type="OrthoDB" id="3045711at2759"/>
<feature type="compositionally biased region" description="Basic and acidic residues" evidence="1">
    <location>
        <begin position="272"/>
        <end position="291"/>
    </location>
</feature>
<evidence type="ECO:0000313" key="2">
    <source>
        <dbReference type="EMBL" id="KZT61773.1"/>
    </source>
</evidence>
<name>A0A165JFI1_9BASI</name>
<evidence type="ECO:0000313" key="3">
    <source>
        <dbReference type="Proteomes" id="UP000076842"/>
    </source>
</evidence>
<feature type="region of interest" description="Disordered" evidence="1">
    <location>
        <begin position="45"/>
        <end position="78"/>
    </location>
</feature>